<keyword evidence="6" id="KW-1133">Transmembrane helix</keyword>
<evidence type="ECO:0000256" key="10">
    <source>
        <dbReference type="ARBA" id="ARBA00023201"/>
    </source>
</evidence>
<dbReference type="OrthoDB" id="8188903at2759"/>
<keyword evidence="10 12" id="KW-0739">Sodium transport</keyword>
<reference evidence="13" key="1">
    <citation type="submission" date="2021-01" db="UniProtKB">
        <authorList>
            <consortium name="EnsemblMetazoa"/>
        </authorList>
    </citation>
    <scope>IDENTIFICATION</scope>
</reference>
<evidence type="ECO:0000256" key="12">
    <source>
        <dbReference type="RuleBase" id="RU000679"/>
    </source>
</evidence>
<evidence type="ECO:0000313" key="13">
    <source>
        <dbReference type="EnsemblMetazoa" id="XP_022664947"/>
    </source>
</evidence>
<keyword evidence="11 12" id="KW-0407">Ion channel</keyword>
<dbReference type="Proteomes" id="UP000594260">
    <property type="component" value="Unplaced"/>
</dbReference>
<keyword evidence="8 12" id="KW-0406">Ion transport</keyword>
<evidence type="ECO:0000256" key="8">
    <source>
        <dbReference type="ARBA" id="ARBA00023065"/>
    </source>
</evidence>
<evidence type="ECO:0000256" key="2">
    <source>
        <dbReference type="ARBA" id="ARBA00007193"/>
    </source>
</evidence>
<dbReference type="KEGG" id="vde:111251985"/>
<keyword evidence="5 12" id="KW-0812">Transmembrane</keyword>
<keyword evidence="9" id="KW-0472">Membrane</keyword>
<dbReference type="InParanoid" id="A0A7M7KFA8"/>
<comment type="subcellular location">
    <subcellularLocation>
        <location evidence="1">Membrane</location>
        <topology evidence="1">Multi-pass membrane protein</topology>
    </subcellularLocation>
</comment>
<dbReference type="GeneID" id="111251985"/>
<protein>
    <submittedName>
        <fullName evidence="13">Uncharacterized protein</fullName>
    </submittedName>
</protein>
<accession>A0A7M7KFA8</accession>
<dbReference type="EnsemblMetazoa" id="XM_022809212">
    <property type="protein sequence ID" value="XP_022664947"/>
    <property type="gene ID" value="LOC111251985"/>
</dbReference>
<keyword evidence="4 12" id="KW-0894">Sodium channel</keyword>
<keyword evidence="14" id="KW-1185">Reference proteome</keyword>
<dbReference type="Gene3D" id="1.10.287.770">
    <property type="entry name" value="YojJ-like"/>
    <property type="match status" value="1"/>
</dbReference>
<evidence type="ECO:0000256" key="3">
    <source>
        <dbReference type="ARBA" id="ARBA00022448"/>
    </source>
</evidence>
<evidence type="ECO:0000313" key="14">
    <source>
        <dbReference type="Proteomes" id="UP000594260"/>
    </source>
</evidence>
<dbReference type="RefSeq" id="XP_022664947.1">
    <property type="nucleotide sequence ID" value="XM_022809212.1"/>
</dbReference>
<dbReference type="GO" id="GO:0016020">
    <property type="term" value="C:membrane"/>
    <property type="evidence" value="ECO:0007669"/>
    <property type="project" value="UniProtKB-SubCell"/>
</dbReference>
<proteinExistence type="inferred from homology"/>
<dbReference type="InterPro" id="IPR001873">
    <property type="entry name" value="ENaC"/>
</dbReference>
<sequence>MHLEQEICNCSLPHHEYSVIYGDRLCGYQVQETCMNALKINGSYDTCQTRCHLGCLQTRYDVRLSGIDRYERNETDIHRATLMLSFGSSSVEYFRYVQTIGPEMVLGYIGSYIGIWAGVSLHGLFQIIHDKIQKWCCC</sequence>
<evidence type="ECO:0000256" key="1">
    <source>
        <dbReference type="ARBA" id="ARBA00004141"/>
    </source>
</evidence>
<evidence type="ECO:0000256" key="6">
    <source>
        <dbReference type="ARBA" id="ARBA00022989"/>
    </source>
</evidence>
<dbReference type="AlphaFoldDB" id="A0A7M7KFA8"/>
<name>A0A7M7KFA8_VARDE</name>
<keyword evidence="7" id="KW-0915">Sodium</keyword>
<keyword evidence="3 12" id="KW-0813">Transport</keyword>
<dbReference type="Pfam" id="PF00858">
    <property type="entry name" value="ASC"/>
    <property type="match status" value="1"/>
</dbReference>
<evidence type="ECO:0000256" key="9">
    <source>
        <dbReference type="ARBA" id="ARBA00023136"/>
    </source>
</evidence>
<dbReference type="OMA" id="IELMAYA"/>
<evidence type="ECO:0000256" key="5">
    <source>
        <dbReference type="ARBA" id="ARBA00022692"/>
    </source>
</evidence>
<evidence type="ECO:0000256" key="7">
    <source>
        <dbReference type="ARBA" id="ARBA00023053"/>
    </source>
</evidence>
<dbReference type="GO" id="GO:0005272">
    <property type="term" value="F:sodium channel activity"/>
    <property type="evidence" value="ECO:0007669"/>
    <property type="project" value="UniProtKB-KW"/>
</dbReference>
<evidence type="ECO:0000256" key="4">
    <source>
        <dbReference type="ARBA" id="ARBA00022461"/>
    </source>
</evidence>
<evidence type="ECO:0000256" key="11">
    <source>
        <dbReference type="ARBA" id="ARBA00023303"/>
    </source>
</evidence>
<organism evidence="13 14">
    <name type="scientific">Varroa destructor</name>
    <name type="common">Honeybee mite</name>
    <dbReference type="NCBI Taxonomy" id="109461"/>
    <lineage>
        <taxon>Eukaryota</taxon>
        <taxon>Metazoa</taxon>
        <taxon>Ecdysozoa</taxon>
        <taxon>Arthropoda</taxon>
        <taxon>Chelicerata</taxon>
        <taxon>Arachnida</taxon>
        <taxon>Acari</taxon>
        <taxon>Parasitiformes</taxon>
        <taxon>Mesostigmata</taxon>
        <taxon>Gamasina</taxon>
        <taxon>Dermanyssoidea</taxon>
        <taxon>Varroidae</taxon>
        <taxon>Varroa</taxon>
    </lineage>
</organism>
<comment type="similarity">
    <text evidence="2 12">Belongs to the amiloride-sensitive sodium channel (TC 1.A.6) family.</text>
</comment>